<evidence type="ECO:0000256" key="4">
    <source>
        <dbReference type="ARBA" id="ARBA00022723"/>
    </source>
</evidence>
<reference evidence="8" key="1">
    <citation type="submission" date="2020-08" db="EMBL/GenBank/DDBJ databases">
        <title>Genome public.</title>
        <authorList>
            <person name="Liu C."/>
            <person name="Sun Q."/>
        </authorList>
    </citation>
    <scope>NUCLEOTIDE SEQUENCE</scope>
    <source>
        <strain evidence="8">BX8</strain>
    </source>
</reference>
<dbReference type="PANTHER" id="PTHR11135:SF0">
    <property type="entry name" value="ELONGATOR COMPLEX PROTEIN 3"/>
    <property type="match status" value="1"/>
</dbReference>
<comment type="caution">
    <text evidence="8">The sequence shown here is derived from an EMBL/GenBank/DDBJ whole genome shotgun (WGS) entry which is preliminary data.</text>
</comment>
<dbReference type="SUPFAM" id="SSF102114">
    <property type="entry name" value="Radical SAM enzymes"/>
    <property type="match status" value="1"/>
</dbReference>
<keyword evidence="4" id="KW-0479">Metal-binding</keyword>
<keyword evidence="9" id="KW-1185">Reference proteome</keyword>
<evidence type="ECO:0000256" key="6">
    <source>
        <dbReference type="ARBA" id="ARBA00023014"/>
    </source>
</evidence>
<dbReference type="Pfam" id="PF16199">
    <property type="entry name" value="Radical_SAM_C"/>
    <property type="match status" value="1"/>
</dbReference>
<gene>
    <name evidence="8" type="ORF">H8S23_02510</name>
</gene>
<evidence type="ECO:0000256" key="1">
    <source>
        <dbReference type="ARBA" id="ARBA00001966"/>
    </source>
</evidence>
<keyword evidence="2" id="KW-0004">4Fe-4S</keyword>
<dbReference type="InterPro" id="IPR023404">
    <property type="entry name" value="rSAM_horseshoe"/>
</dbReference>
<dbReference type="InterPro" id="IPR039661">
    <property type="entry name" value="ELP3"/>
</dbReference>
<dbReference type="SFLD" id="SFLDG01086">
    <property type="entry name" value="elongater_protein-like"/>
    <property type="match status" value="1"/>
</dbReference>
<evidence type="ECO:0000256" key="5">
    <source>
        <dbReference type="ARBA" id="ARBA00023004"/>
    </source>
</evidence>
<dbReference type="InterPro" id="IPR007197">
    <property type="entry name" value="rSAM"/>
</dbReference>
<dbReference type="Pfam" id="PF04055">
    <property type="entry name" value="Radical_SAM"/>
    <property type="match status" value="1"/>
</dbReference>
<accession>A0A923L0F4</accession>
<dbReference type="GO" id="GO:0002926">
    <property type="term" value="P:tRNA wobble base 5-methoxycarbonylmethyl-2-thiouridinylation"/>
    <property type="evidence" value="ECO:0007669"/>
    <property type="project" value="TreeGrafter"/>
</dbReference>
<dbReference type="GO" id="GO:0051539">
    <property type="term" value="F:4 iron, 4 sulfur cluster binding"/>
    <property type="evidence" value="ECO:0007669"/>
    <property type="project" value="UniProtKB-KW"/>
</dbReference>
<evidence type="ECO:0000256" key="2">
    <source>
        <dbReference type="ARBA" id="ARBA00022485"/>
    </source>
</evidence>
<dbReference type="Gene3D" id="3.80.30.20">
    <property type="entry name" value="tm_1862 like domain"/>
    <property type="match status" value="1"/>
</dbReference>
<protein>
    <submittedName>
        <fullName evidence="8">Radical SAM protein</fullName>
    </submittedName>
</protein>
<dbReference type="GO" id="GO:0005737">
    <property type="term" value="C:cytoplasm"/>
    <property type="evidence" value="ECO:0007669"/>
    <property type="project" value="TreeGrafter"/>
</dbReference>
<dbReference type="AlphaFoldDB" id="A0A923L0F4"/>
<dbReference type="InterPro" id="IPR058240">
    <property type="entry name" value="rSAM_sf"/>
</dbReference>
<keyword evidence="6" id="KW-0411">Iron-sulfur</keyword>
<dbReference type="PROSITE" id="PS51918">
    <property type="entry name" value="RADICAL_SAM"/>
    <property type="match status" value="1"/>
</dbReference>
<dbReference type="SFLD" id="SFLDS00029">
    <property type="entry name" value="Radical_SAM"/>
    <property type="match status" value="1"/>
</dbReference>
<dbReference type="CDD" id="cd01335">
    <property type="entry name" value="Radical_SAM"/>
    <property type="match status" value="1"/>
</dbReference>
<dbReference type="EMBL" id="JACONZ010000001">
    <property type="protein sequence ID" value="MBC5580370.1"/>
    <property type="molecule type" value="Genomic_DNA"/>
</dbReference>
<dbReference type="PANTHER" id="PTHR11135">
    <property type="entry name" value="HISTONE ACETYLTRANSFERASE-RELATED"/>
    <property type="match status" value="1"/>
</dbReference>
<dbReference type="RefSeq" id="WP_186886729.1">
    <property type="nucleotide sequence ID" value="NZ_JACONZ010000001.1"/>
</dbReference>
<dbReference type="InterPro" id="IPR032432">
    <property type="entry name" value="Radical_SAM_C"/>
</dbReference>
<dbReference type="Proteomes" id="UP000659630">
    <property type="component" value="Unassembled WGS sequence"/>
</dbReference>
<dbReference type="InterPro" id="IPR006638">
    <property type="entry name" value="Elp3/MiaA/NifB-like_rSAM"/>
</dbReference>
<feature type="domain" description="Radical SAM core" evidence="7">
    <location>
        <begin position="3"/>
        <end position="240"/>
    </location>
</feature>
<evidence type="ECO:0000259" key="7">
    <source>
        <dbReference type="PROSITE" id="PS51918"/>
    </source>
</evidence>
<name>A0A923L0F4_9FIRM</name>
<organism evidence="8 9">
    <name type="scientific">Anaerofilum hominis</name>
    <dbReference type="NCBI Taxonomy" id="2763016"/>
    <lineage>
        <taxon>Bacteria</taxon>
        <taxon>Bacillati</taxon>
        <taxon>Bacillota</taxon>
        <taxon>Clostridia</taxon>
        <taxon>Eubacteriales</taxon>
        <taxon>Oscillospiraceae</taxon>
        <taxon>Anaerofilum</taxon>
    </lineage>
</organism>
<dbReference type="SFLD" id="SFLDG01082">
    <property type="entry name" value="B12-binding_domain_containing"/>
    <property type="match status" value="1"/>
</dbReference>
<dbReference type="SMART" id="SM00729">
    <property type="entry name" value="Elp3"/>
    <property type="match status" value="1"/>
</dbReference>
<evidence type="ECO:0000313" key="8">
    <source>
        <dbReference type="EMBL" id="MBC5580370.1"/>
    </source>
</evidence>
<dbReference type="GO" id="GO:0046872">
    <property type="term" value="F:metal ion binding"/>
    <property type="evidence" value="ECO:0007669"/>
    <property type="project" value="UniProtKB-KW"/>
</dbReference>
<sequence>MRARHRNLPFFIPHAGCPHRCSFCDQNSISGAAAGPSPAQVAESCAALLPPAGEGCGVEIAFFGGSFTAVDAGYRRALLAAAAPFVEAGRAAGIRVSTRPDAVDAAVLAELRRYGVTAVELGAQSMNDTVLRLNGRGHTSLQTRFAAQLVKNSGFSLGLQMMVGLFGEYDPARAARDTAIALANLGPDTVRIYPTLVLRGTPLAELARQGSYRPLTVEQAVEATAPLIELFERKGVRVIRVGLQDDGPLRQNLVAGPYHPAFRQLCEARLYRQAAEAALRGLPAGRYLLSVPPGGHSAAAGQRRENLRYFSERGYELAVREEPALSGRQIGLRAL</sequence>
<keyword evidence="5" id="KW-0408">Iron</keyword>
<proteinExistence type="predicted"/>
<evidence type="ECO:0000256" key="3">
    <source>
        <dbReference type="ARBA" id="ARBA00022691"/>
    </source>
</evidence>
<dbReference type="GO" id="GO:0003824">
    <property type="term" value="F:catalytic activity"/>
    <property type="evidence" value="ECO:0007669"/>
    <property type="project" value="InterPro"/>
</dbReference>
<keyword evidence="3" id="KW-0949">S-adenosyl-L-methionine</keyword>
<evidence type="ECO:0000313" key="9">
    <source>
        <dbReference type="Proteomes" id="UP000659630"/>
    </source>
</evidence>
<comment type="cofactor">
    <cofactor evidence="1">
        <name>[4Fe-4S] cluster</name>
        <dbReference type="ChEBI" id="CHEBI:49883"/>
    </cofactor>
</comment>